<feature type="transmembrane region" description="Helical" evidence="5">
    <location>
        <begin position="355"/>
        <end position="373"/>
    </location>
</feature>
<dbReference type="EMBL" id="JBEZUR010000003">
    <property type="protein sequence ID" value="MEU3553344.1"/>
    <property type="molecule type" value="Genomic_DNA"/>
</dbReference>
<feature type="transmembrane region" description="Helical" evidence="5">
    <location>
        <begin position="74"/>
        <end position="92"/>
    </location>
</feature>
<feature type="transmembrane region" description="Helical" evidence="5">
    <location>
        <begin position="140"/>
        <end position="157"/>
    </location>
</feature>
<dbReference type="Gene3D" id="1.20.1250.20">
    <property type="entry name" value="MFS general substrate transporter like domains"/>
    <property type="match status" value="2"/>
</dbReference>
<feature type="transmembrane region" description="Helical" evidence="5">
    <location>
        <begin position="327"/>
        <end position="349"/>
    </location>
</feature>
<evidence type="ECO:0000256" key="4">
    <source>
        <dbReference type="ARBA" id="ARBA00023136"/>
    </source>
</evidence>
<evidence type="ECO:0000256" key="3">
    <source>
        <dbReference type="ARBA" id="ARBA00022989"/>
    </source>
</evidence>
<dbReference type="RefSeq" id="WP_359288791.1">
    <property type="nucleotide sequence ID" value="NZ_BEVZ01000002.1"/>
</dbReference>
<feature type="transmembrane region" description="Helical" evidence="5">
    <location>
        <begin position="237"/>
        <end position="257"/>
    </location>
</feature>
<dbReference type="Pfam" id="PF07690">
    <property type="entry name" value="MFS_1"/>
    <property type="match status" value="1"/>
</dbReference>
<dbReference type="InterPro" id="IPR011701">
    <property type="entry name" value="MFS"/>
</dbReference>
<feature type="transmembrane region" description="Helical" evidence="5">
    <location>
        <begin position="298"/>
        <end position="320"/>
    </location>
</feature>
<organism evidence="6 7">
    <name type="scientific">Streptomyces fragilis</name>
    <dbReference type="NCBI Taxonomy" id="67301"/>
    <lineage>
        <taxon>Bacteria</taxon>
        <taxon>Bacillati</taxon>
        <taxon>Actinomycetota</taxon>
        <taxon>Actinomycetes</taxon>
        <taxon>Kitasatosporales</taxon>
        <taxon>Streptomycetaceae</taxon>
        <taxon>Streptomyces</taxon>
    </lineage>
</organism>
<keyword evidence="3 5" id="KW-1133">Transmembrane helix</keyword>
<gene>
    <name evidence="6" type="ORF">AB0E65_03745</name>
</gene>
<proteinExistence type="predicted"/>
<evidence type="ECO:0000313" key="7">
    <source>
        <dbReference type="Proteomes" id="UP001550850"/>
    </source>
</evidence>
<feature type="transmembrane region" description="Helical" evidence="5">
    <location>
        <begin position="43"/>
        <end position="62"/>
    </location>
</feature>
<protein>
    <submittedName>
        <fullName evidence="6">MFS transporter</fullName>
    </submittedName>
</protein>
<feature type="transmembrane region" description="Helical" evidence="5">
    <location>
        <begin position="98"/>
        <end position="119"/>
    </location>
</feature>
<dbReference type="PANTHER" id="PTHR23514:SF13">
    <property type="entry name" value="INNER MEMBRANE PROTEIN YBJJ"/>
    <property type="match status" value="1"/>
</dbReference>
<evidence type="ECO:0000313" key="6">
    <source>
        <dbReference type="EMBL" id="MEU3553344.1"/>
    </source>
</evidence>
<reference evidence="6 7" key="1">
    <citation type="submission" date="2024-06" db="EMBL/GenBank/DDBJ databases">
        <title>The Natural Products Discovery Center: Release of the First 8490 Sequenced Strains for Exploring Actinobacteria Biosynthetic Diversity.</title>
        <authorList>
            <person name="Kalkreuter E."/>
            <person name="Kautsar S.A."/>
            <person name="Yang D."/>
            <person name="Bader C.D."/>
            <person name="Teijaro C.N."/>
            <person name="Fluegel L."/>
            <person name="Davis C.M."/>
            <person name="Simpson J.R."/>
            <person name="Lauterbach L."/>
            <person name="Steele A.D."/>
            <person name="Gui C."/>
            <person name="Meng S."/>
            <person name="Li G."/>
            <person name="Viehrig K."/>
            <person name="Ye F."/>
            <person name="Su P."/>
            <person name="Kiefer A.F."/>
            <person name="Nichols A."/>
            <person name="Cepeda A.J."/>
            <person name="Yan W."/>
            <person name="Fan B."/>
            <person name="Jiang Y."/>
            <person name="Adhikari A."/>
            <person name="Zheng C.-J."/>
            <person name="Schuster L."/>
            <person name="Cowan T.M."/>
            <person name="Smanski M.J."/>
            <person name="Chevrette M.G."/>
            <person name="De Carvalho L.P.S."/>
            <person name="Shen B."/>
        </authorList>
    </citation>
    <scope>NUCLEOTIDE SEQUENCE [LARGE SCALE GENOMIC DNA]</scope>
    <source>
        <strain evidence="6 7">NPDC038104</strain>
    </source>
</reference>
<keyword evidence="2 5" id="KW-0812">Transmembrane</keyword>
<dbReference type="InterPro" id="IPR051788">
    <property type="entry name" value="MFS_Transporter"/>
</dbReference>
<feature type="transmembrane region" description="Helical" evidence="5">
    <location>
        <begin position="269"/>
        <end position="292"/>
    </location>
</feature>
<keyword evidence="4 5" id="KW-0472">Membrane</keyword>
<comment type="subcellular location">
    <subcellularLocation>
        <location evidence="1">Membrane</location>
        <topology evidence="1">Multi-pass membrane protein</topology>
    </subcellularLocation>
</comment>
<dbReference type="Proteomes" id="UP001550850">
    <property type="component" value="Unassembled WGS sequence"/>
</dbReference>
<comment type="caution">
    <text evidence="6">The sequence shown here is derived from an EMBL/GenBank/DDBJ whole genome shotgun (WGS) entry which is preliminary data.</text>
</comment>
<keyword evidence="7" id="KW-1185">Reference proteome</keyword>
<dbReference type="InterPro" id="IPR036259">
    <property type="entry name" value="MFS_trans_sf"/>
</dbReference>
<feature type="transmembrane region" description="Helical" evidence="5">
    <location>
        <begin position="12"/>
        <end position="31"/>
    </location>
</feature>
<sequence length="382" mass="38002">MNRPAVHIVRTRVLLTGYYLGLGVVMAVWGARMPSIQRAADLSTAQLSLVMLAAALGMVAGLQAGGRLARPERVPLLLTCGAVGLAGSLAALSQCESLPALLVVALVFGVTHGVLDVAVNTAAVRCQDAYGRPIMSGLHASYSIGALAGAALAAVTARTPHDLLFLTTGLALTAAALAAIPGACSMTGPWDPSTTSGQDADQRLPRARVWLLGALAAATLLGEGAAADWAAVHLDGLHASTALSAAAYACYSAAMATGRLTGDRLTATFGALLVVRTGAFLAAAGLAAGVLVPTTAAAITGWTLFGIGLSLTVPCLISAAGAGGPQAVATVSVTGYLGLLAGPALIGALATATTLPTALLLPALLAAAVAFLSRRALEPHTR</sequence>
<feature type="transmembrane region" description="Helical" evidence="5">
    <location>
        <begin position="163"/>
        <end position="188"/>
    </location>
</feature>
<dbReference type="PANTHER" id="PTHR23514">
    <property type="entry name" value="BYPASS OF STOP CODON PROTEIN 6"/>
    <property type="match status" value="1"/>
</dbReference>
<evidence type="ECO:0000256" key="1">
    <source>
        <dbReference type="ARBA" id="ARBA00004141"/>
    </source>
</evidence>
<name>A0ABV2YCS4_9ACTN</name>
<dbReference type="SUPFAM" id="SSF103473">
    <property type="entry name" value="MFS general substrate transporter"/>
    <property type="match status" value="1"/>
</dbReference>
<evidence type="ECO:0000256" key="2">
    <source>
        <dbReference type="ARBA" id="ARBA00022692"/>
    </source>
</evidence>
<evidence type="ECO:0000256" key="5">
    <source>
        <dbReference type="SAM" id="Phobius"/>
    </source>
</evidence>
<feature type="transmembrane region" description="Helical" evidence="5">
    <location>
        <begin position="209"/>
        <end position="231"/>
    </location>
</feature>
<accession>A0ABV2YCS4</accession>